<dbReference type="GO" id="GO:0030288">
    <property type="term" value="C:outer membrane-bounded periplasmic space"/>
    <property type="evidence" value="ECO:0007669"/>
    <property type="project" value="TreeGrafter"/>
</dbReference>
<sequence>MKNYGWYIVALLTLLCTRGRAQTAPVNQDSTVQEYVNIDRADTLRMVNQGASQILVGNVELSQDSIFMYADSAKLVNEVQVYAYDNVTIQQGDSLAAFSNELDYNAESLLAKLRGDVVLQRGETELYTERLDYNLATKLATYHTRGRVVNKETELSSTHGYYYADDKKVYFRDSVVVVDDRFEMRADTLMYDLAAERVYFLGPTVIRTDTHRIYCEAGYYDIQLDEAVFAQNAQYKSGERLAAADTIKYFGKDEVYILEGDAYVAEGDFQRAEADRINFFRRQERYLLEGNAFLRDSVQSVSGDTVDYDIKTETFAVSGGRPRISAPPMIIDAESFTTDPETGSRTASGNVFWQDTSANMAISAASATYNEETGYLLATGGAGPKPGQPDFMGNRPLMTTVMEGDTLWMVSDTLISVQKEKNDTVYTVREVERDTIMIGDSLTVNVITATDTLVTTDSIRYLSAYRDVRILKSDMQAVCDSLGFNTIDSVLTLYQDPVLWQDTSQLTGDTVRIHFKGESLDKVQLLRNALVITTPDLVFFNQVKGKHIEAFFDSTALERTEVQGNAEAIYYILDDVGQYVGVNKTACSAMVLHFRNGGVRKIRFLSAPEGKMEPMKAVNHDAIKLEGFRWEIKRKPLTLEDLFRARSKAAPVTEPVTLPGSSEPEILEEER</sequence>
<dbReference type="InterPro" id="IPR005653">
    <property type="entry name" value="OstA-like_N"/>
</dbReference>
<dbReference type="Pfam" id="PF03968">
    <property type="entry name" value="LptD_N"/>
    <property type="match status" value="1"/>
</dbReference>
<feature type="domain" description="Organic solvent tolerance-like N-terminal" evidence="3">
    <location>
        <begin position="266"/>
        <end position="313"/>
    </location>
</feature>
<evidence type="ECO:0000313" key="6">
    <source>
        <dbReference type="Proteomes" id="UP000321907"/>
    </source>
</evidence>
<comment type="caution">
    <text evidence="5">The sequence shown here is derived from an EMBL/GenBank/DDBJ whole genome shotgun (WGS) entry which is preliminary data.</text>
</comment>
<proteinExistence type="predicted"/>
<dbReference type="PANTHER" id="PTHR36504">
    <property type="entry name" value="LIPOPOLYSACCHARIDE EXPORT SYSTEM PROTEIN LPTA"/>
    <property type="match status" value="1"/>
</dbReference>
<reference evidence="5 6" key="1">
    <citation type="submission" date="2019-08" db="EMBL/GenBank/DDBJ databases">
        <title>Lewinella sp. strain SSH13 Genome sequencing and assembly.</title>
        <authorList>
            <person name="Kim I."/>
        </authorList>
    </citation>
    <scope>NUCLEOTIDE SEQUENCE [LARGE SCALE GENOMIC DNA]</scope>
    <source>
        <strain evidence="5 6">SSH13</strain>
    </source>
</reference>
<dbReference type="GO" id="GO:0009279">
    <property type="term" value="C:cell outer membrane"/>
    <property type="evidence" value="ECO:0007669"/>
    <property type="project" value="TreeGrafter"/>
</dbReference>
<feature type="domain" description="Organic solvent tolerance-like N-terminal" evidence="4">
    <location>
        <begin position="35"/>
        <end position="187"/>
    </location>
</feature>
<dbReference type="Pfam" id="PF13100">
    <property type="entry name" value="OstA_2"/>
    <property type="match status" value="1"/>
</dbReference>
<evidence type="ECO:0000313" key="5">
    <source>
        <dbReference type="EMBL" id="TXF87050.1"/>
    </source>
</evidence>
<protein>
    <recommendedName>
        <fullName evidence="3 4">Organic solvent tolerance-like N-terminal domain-containing protein</fullName>
    </recommendedName>
</protein>
<gene>
    <name evidence="5" type="ORF">FUA23_18825</name>
</gene>
<dbReference type="OrthoDB" id="9805931at2"/>
<dbReference type="RefSeq" id="WP_147932320.1">
    <property type="nucleotide sequence ID" value="NZ_VOXD01000037.1"/>
</dbReference>
<evidence type="ECO:0000259" key="4">
    <source>
        <dbReference type="Pfam" id="PF13100"/>
    </source>
</evidence>
<accession>A0A5C7FC63</accession>
<keyword evidence="1 2" id="KW-0732">Signal</keyword>
<feature type="signal peptide" evidence="2">
    <location>
        <begin position="1"/>
        <end position="23"/>
    </location>
</feature>
<evidence type="ECO:0000256" key="1">
    <source>
        <dbReference type="ARBA" id="ARBA00022729"/>
    </source>
</evidence>
<organism evidence="5 6">
    <name type="scientific">Neolewinella aurantiaca</name>
    <dbReference type="NCBI Taxonomy" id="2602767"/>
    <lineage>
        <taxon>Bacteria</taxon>
        <taxon>Pseudomonadati</taxon>
        <taxon>Bacteroidota</taxon>
        <taxon>Saprospiria</taxon>
        <taxon>Saprospirales</taxon>
        <taxon>Lewinellaceae</taxon>
        <taxon>Neolewinella</taxon>
    </lineage>
</organism>
<dbReference type="GO" id="GO:0015920">
    <property type="term" value="P:lipopolysaccharide transport"/>
    <property type="evidence" value="ECO:0007669"/>
    <property type="project" value="TreeGrafter"/>
</dbReference>
<name>A0A5C7FC63_9BACT</name>
<evidence type="ECO:0000256" key="2">
    <source>
        <dbReference type="SAM" id="SignalP"/>
    </source>
</evidence>
<dbReference type="EMBL" id="VOXD01000037">
    <property type="protein sequence ID" value="TXF87050.1"/>
    <property type="molecule type" value="Genomic_DNA"/>
</dbReference>
<dbReference type="InterPro" id="IPR052037">
    <property type="entry name" value="LPS_export_LptA"/>
</dbReference>
<dbReference type="PANTHER" id="PTHR36504:SF1">
    <property type="entry name" value="LIPOPOLYSACCHARIDE EXPORT SYSTEM PROTEIN LPTA"/>
    <property type="match status" value="1"/>
</dbReference>
<dbReference type="GO" id="GO:0017089">
    <property type="term" value="F:glycolipid transfer activity"/>
    <property type="evidence" value="ECO:0007669"/>
    <property type="project" value="TreeGrafter"/>
</dbReference>
<dbReference type="Proteomes" id="UP000321907">
    <property type="component" value="Unassembled WGS sequence"/>
</dbReference>
<feature type="chain" id="PRO_5022984681" description="Organic solvent tolerance-like N-terminal domain-containing protein" evidence="2">
    <location>
        <begin position="24"/>
        <end position="671"/>
    </location>
</feature>
<dbReference type="AlphaFoldDB" id="A0A5C7FC63"/>
<keyword evidence="6" id="KW-1185">Reference proteome</keyword>
<dbReference type="Gene3D" id="2.60.450.10">
    <property type="entry name" value="Lipopolysaccharide (LPS) transport protein A like domain"/>
    <property type="match status" value="4"/>
</dbReference>
<evidence type="ECO:0000259" key="3">
    <source>
        <dbReference type="Pfam" id="PF03968"/>
    </source>
</evidence>